<feature type="region of interest" description="Disordered" evidence="1">
    <location>
        <begin position="363"/>
        <end position="386"/>
    </location>
</feature>
<name>A0A6C0I3M3_9ZZZZ</name>
<dbReference type="AlphaFoldDB" id="A0A6C0I3M3"/>
<feature type="transmembrane region" description="Helical" evidence="2">
    <location>
        <begin position="41"/>
        <end position="61"/>
    </location>
</feature>
<sequence length="386" mass="40728">MEPINYNRDLEQLLAQSAEECESLGILHLASYEKYNLLSNYINIPVIVLSSGIGFITGIDLNYDKMNIILGIGSVFVGIIKSIDSYFQLGKRAEAHRLCALQYTQINKKIQIELSLCREQRQTAKDMLSIIKTDIKNLQDISPIIDKEIIQEYNVKYGKYNNVKKPNFVNGLSEVKININSLEDEALASLSHSIRGGNSVGGGGGGDGGGGFGGGGGGGDGGGGFGGGGGGFGGGGGGGGGGLSGGGGGGGGGFVNNDYLHSKFETQNEISLKTPPLSTPQKYVVSAKLSYDDNVTVMTTKTTPARSNTTTPPFKLHLPLLQPQSQPVTPVSSKNTDNNNDNNDNNISLVVDIPEENELENQIVIEPNPNDNASTRSTSPSNIGNM</sequence>
<reference evidence="3" key="1">
    <citation type="journal article" date="2020" name="Nature">
        <title>Giant virus diversity and host interactions through global metagenomics.</title>
        <authorList>
            <person name="Schulz F."/>
            <person name="Roux S."/>
            <person name="Paez-Espino D."/>
            <person name="Jungbluth S."/>
            <person name="Walsh D.A."/>
            <person name="Denef V.J."/>
            <person name="McMahon K.D."/>
            <person name="Konstantinidis K.T."/>
            <person name="Eloe-Fadrosh E.A."/>
            <person name="Kyrpides N.C."/>
            <person name="Woyke T."/>
        </authorList>
    </citation>
    <scope>NUCLEOTIDE SEQUENCE</scope>
    <source>
        <strain evidence="3">GVMAG-M-3300023184-18</strain>
    </source>
</reference>
<evidence type="ECO:0008006" key="4">
    <source>
        <dbReference type="Google" id="ProtNLM"/>
    </source>
</evidence>
<proteinExistence type="predicted"/>
<feature type="compositionally biased region" description="Low complexity" evidence="1">
    <location>
        <begin position="321"/>
        <end position="346"/>
    </location>
</feature>
<keyword evidence="2" id="KW-0812">Transmembrane</keyword>
<protein>
    <recommendedName>
        <fullName evidence="4">SMODS and SLOG-associating 2TM effector domain-containing protein</fullName>
    </recommendedName>
</protein>
<evidence type="ECO:0000256" key="2">
    <source>
        <dbReference type="SAM" id="Phobius"/>
    </source>
</evidence>
<dbReference type="EMBL" id="MN740076">
    <property type="protein sequence ID" value="QHT86743.1"/>
    <property type="molecule type" value="Genomic_DNA"/>
</dbReference>
<feature type="region of interest" description="Disordered" evidence="1">
    <location>
        <begin position="321"/>
        <end position="347"/>
    </location>
</feature>
<organism evidence="3">
    <name type="scientific">viral metagenome</name>
    <dbReference type="NCBI Taxonomy" id="1070528"/>
    <lineage>
        <taxon>unclassified sequences</taxon>
        <taxon>metagenomes</taxon>
        <taxon>organismal metagenomes</taxon>
    </lineage>
</organism>
<keyword evidence="2" id="KW-1133">Transmembrane helix</keyword>
<evidence type="ECO:0000313" key="3">
    <source>
        <dbReference type="EMBL" id="QHT86743.1"/>
    </source>
</evidence>
<accession>A0A6C0I3M3</accession>
<feature type="compositionally biased region" description="Polar residues" evidence="1">
    <location>
        <begin position="369"/>
        <end position="386"/>
    </location>
</feature>
<keyword evidence="2" id="KW-0472">Membrane</keyword>
<evidence type="ECO:0000256" key="1">
    <source>
        <dbReference type="SAM" id="MobiDB-lite"/>
    </source>
</evidence>
<dbReference type="NCBIfam" id="NF033632">
    <property type="entry name" value="SLATT_4"/>
    <property type="match status" value="1"/>
</dbReference>